<dbReference type="EMBL" id="JAKNID010000081">
    <property type="protein sequence ID" value="MCG4566022.1"/>
    <property type="molecule type" value="Genomic_DNA"/>
</dbReference>
<proteinExistence type="predicted"/>
<reference evidence="3" key="2">
    <citation type="submission" date="2022-01" db="EMBL/GenBank/DDBJ databases">
        <title>Collection of gut derived symbiotic bacterial strains cultured from healthy donors.</title>
        <authorList>
            <person name="Lin H."/>
            <person name="Kohout C."/>
            <person name="Waligurski E."/>
            <person name="Pamer E.G."/>
        </authorList>
    </citation>
    <scope>NUCLEOTIDE SEQUENCE</scope>
    <source>
        <strain evidence="3">MSK.14.39</strain>
    </source>
</reference>
<dbReference type="EMBL" id="VULR01000013">
    <property type="protein sequence ID" value="MSS43977.1"/>
    <property type="molecule type" value="Genomic_DNA"/>
</dbReference>
<evidence type="ECO:0000256" key="1">
    <source>
        <dbReference type="PROSITE-ProRule" id="PRU00169"/>
    </source>
</evidence>
<evidence type="ECO:0000313" key="5">
    <source>
        <dbReference type="Proteomes" id="UP000462760"/>
    </source>
</evidence>
<sequence>MKILIVDDSRFTQKIEGNLLKKNMPNSEIYYASNGEEGLEKYKELEPDFAIIDLLMPGMSGLELIKKIKEYDEKATLIVVSADVQEKVREEVDSLGTNGFINKPLNEEKVAEILKCVGV</sequence>
<feature type="modified residue" description="4-aspartylphosphate" evidence="1">
    <location>
        <position position="53"/>
    </location>
</feature>
<feature type="domain" description="Response regulatory" evidence="2">
    <location>
        <begin position="2"/>
        <end position="118"/>
    </location>
</feature>
<name>A0A844FIR6_9FIRM</name>
<keyword evidence="6" id="KW-1185">Reference proteome</keyword>
<dbReference type="OrthoDB" id="1681561at2"/>
<gene>
    <name evidence="4" type="ORF">FYJ27_09585</name>
    <name evidence="3" type="ORF">L0P62_11230</name>
</gene>
<evidence type="ECO:0000313" key="6">
    <source>
        <dbReference type="Proteomes" id="UP001108123"/>
    </source>
</evidence>
<protein>
    <submittedName>
        <fullName evidence="4">Response regulator</fullName>
    </submittedName>
</protein>
<dbReference type="Proteomes" id="UP001108123">
    <property type="component" value="Unassembled WGS sequence"/>
</dbReference>
<dbReference type="InterPro" id="IPR052048">
    <property type="entry name" value="ST_Response_Regulator"/>
</dbReference>
<dbReference type="Gene3D" id="3.40.50.2300">
    <property type="match status" value="1"/>
</dbReference>
<evidence type="ECO:0000259" key="2">
    <source>
        <dbReference type="PROSITE" id="PS50110"/>
    </source>
</evidence>
<dbReference type="PANTHER" id="PTHR43228:SF1">
    <property type="entry name" value="TWO-COMPONENT RESPONSE REGULATOR ARR22"/>
    <property type="match status" value="1"/>
</dbReference>
<dbReference type="AlphaFoldDB" id="A0A844FIR6"/>
<dbReference type="InterPro" id="IPR001789">
    <property type="entry name" value="Sig_transdc_resp-reg_receiver"/>
</dbReference>
<dbReference type="Proteomes" id="UP000462760">
    <property type="component" value="Unassembled WGS sequence"/>
</dbReference>
<dbReference type="SMART" id="SM00448">
    <property type="entry name" value="REC"/>
    <property type="match status" value="1"/>
</dbReference>
<organism evidence="4 5">
    <name type="scientific">Anaerosalibacter bizertensis</name>
    <dbReference type="NCBI Taxonomy" id="932217"/>
    <lineage>
        <taxon>Bacteria</taxon>
        <taxon>Bacillati</taxon>
        <taxon>Bacillota</taxon>
        <taxon>Tissierellia</taxon>
        <taxon>Tissierellales</taxon>
        <taxon>Sporanaerobacteraceae</taxon>
        <taxon>Anaerosalibacter</taxon>
    </lineage>
</organism>
<dbReference type="InterPro" id="IPR011006">
    <property type="entry name" value="CheY-like_superfamily"/>
</dbReference>
<accession>A0A844FIR6</accession>
<dbReference type="GO" id="GO:0000160">
    <property type="term" value="P:phosphorelay signal transduction system"/>
    <property type="evidence" value="ECO:0007669"/>
    <property type="project" value="InterPro"/>
</dbReference>
<dbReference type="SUPFAM" id="SSF52172">
    <property type="entry name" value="CheY-like"/>
    <property type="match status" value="1"/>
</dbReference>
<dbReference type="PROSITE" id="PS50110">
    <property type="entry name" value="RESPONSE_REGULATORY"/>
    <property type="match status" value="1"/>
</dbReference>
<dbReference type="PANTHER" id="PTHR43228">
    <property type="entry name" value="TWO-COMPONENT RESPONSE REGULATOR"/>
    <property type="match status" value="1"/>
</dbReference>
<dbReference type="Pfam" id="PF00072">
    <property type="entry name" value="Response_reg"/>
    <property type="match status" value="1"/>
</dbReference>
<dbReference type="RefSeq" id="WP_154484650.1">
    <property type="nucleotide sequence ID" value="NZ_JAKNID010000081.1"/>
</dbReference>
<reference evidence="4 5" key="1">
    <citation type="submission" date="2019-08" db="EMBL/GenBank/DDBJ databases">
        <title>In-depth cultivation of the pig gut microbiome towards novel bacterial diversity and tailored functional studies.</title>
        <authorList>
            <person name="Wylensek D."/>
            <person name="Hitch T.C.A."/>
            <person name="Clavel T."/>
        </authorList>
    </citation>
    <scope>NUCLEOTIDE SEQUENCE [LARGE SCALE GENOMIC DNA]</scope>
    <source>
        <strain evidence="4 5">Med78-601-WT-4W-RMD-3</strain>
    </source>
</reference>
<evidence type="ECO:0000313" key="3">
    <source>
        <dbReference type="EMBL" id="MCG4566022.1"/>
    </source>
</evidence>
<evidence type="ECO:0000313" key="4">
    <source>
        <dbReference type="EMBL" id="MSS43977.1"/>
    </source>
</evidence>
<keyword evidence="1" id="KW-0597">Phosphoprotein</keyword>
<comment type="caution">
    <text evidence="4">The sequence shown here is derived from an EMBL/GenBank/DDBJ whole genome shotgun (WGS) entry which is preliminary data.</text>
</comment>